<dbReference type="STRING" id="200324.A0A2N5UFI7"/>
<feature type="domain" description="UBA" evidence="13">
    <location>
        <begin position="364"/>
        <end position="404"/>
    </location>
</feature>
<evidence type="ECO:0000256" key="5">
    <source>
        <dbReference type="ARBA" id="ARBA00022737"/>
    </source>
</evidence>
<proteinExistence type="inferred from homology"/>
<dbReference type="InterPro" id="IPR015940">
    <property type="entry name" value="UBA"/>
</dbReference>
<evidence type="ECO:0000256" key="1">
    <source>
        <dbReference type="ARBA" id="ARBA00004448"/>
    </source>
</evidence>
<comment type="caution">
    <text evidence="14">The sequence shown here is derived from an EMBL/GenBank/DDBJ whole genome shotgun (WGS) entry which is preliminary data.</text>
</comment>
<evidence type="ECO:0000313" key="15">
    <source>
        <dbReference type="Proteomes" id="UP000235388"/>
    </source>
</evidence>
<dbReference type="OrthoDB" id="1747031at2759"/>
<name>A0A2N5UFI7_9BASI</name>
<dbReference type="PANTHER" id="PTHR45760:SF2">
    <property type="entry name" value="FI19922P1-RELATED"/>
    <property type="match status" value="1"/>
</dbReference>
<keyword evidence="6" id="KW-0999">Mitochondrion inner membrane</keyword>
<evidence type="ECO:0000256" key="8">
    <source>
        <dbReference type="ARBA" id="ARBA00023128"/>
    </source>
</evidence>
<keyword evidence="7" id="KW-1133">Transmembrane helix</keyword>
<dbReference type="SUPFAM" id="SSF46934">
    <property type="entry name" value="UBA-like"/>
    <property type="match status" value="1"/>
</dbReference>
<dbReference type="GO" id="GO:1990542">
    <property type="term" value="P:mitochondrial transmembrane transport"/>
    <property type="evidence" value="ECO:0007669"/>
    <property type="project" value="InterPro"/>
</dbReference>
<dbReference type="InterPro" id="IPR009060">
    <property type="entry name" value="UBA-like_sf"/>
</dbReference>
<evidence type="ECO:0000256" key="7">
    <source>
        <dbReference type="ARBA" id="ARBA00022989"/>
    </source>
</evidence>
<evidence type="ECO:0000256" key="4">
    <source>
        <dbReference type="ARBA" id="ARBA00022692"/>
    </source>
</evidence>
<feature type="region of interest" description="Disordered" evidence="12">
    <location>
        <begin position="294"/>
        <end position="365"/>
    </location>
</feature>
<dbReference type="PROSITE" id="PS50030">
    <property type="entry name" value="UBA"/>
    <property type="match status" value="1"/>
</dbReference>
<accession>A0A2N5UFI7</accession>
<dbReference type="AlphaFoldDB" id="A0A2N5UFI7"/>
<comment type="similarity">
    <text evidence="2 11">Belongs to the mitochondrial carrier (TC 2.A.29) family.</text>
</comment>
<evidence type="ECO:0000256" key="11">
    <source>
        <dbReference type="RuleBase" id="RU000488"/>
    </source>
</evidence>
<dbReference type="CDD" id="cd14270">
    <property type="entry name" value="UBA"/>
    <property type="match status" value="1"/>
</dbReference>
<evidence type="ECO:0000256" key="12">
    <source>
        <dbReference type="SAM" id="MobiDB-lite"/>
    </source>
</evidence>
<evidence type="ECO:0000313" key="14">
    <source>
        <dbReference type="EMBL" id="PLW36498.1"/>
    </source>
</evidence>
<keyword evidence="4 10" id="KW-0812">Transmembrane</keyword>
<evidence type="ECO:0000256" key="6">
    <source>
        <dbReference type="ARBA" id="ARBA00022792"/>
    </source>
</evidence>
<dbReference type="InterPro" id="IPR018108">
    <property type="entry name" value="MCP_transmembrane"/>
</dbReference>
<dbReference type="SUPFAM" id="SSF103506">
    <property type="entry name" value="Mitochondrial carrier"/>
    <property type="match status" value="1"/>
</dbReference>
<dbReference type="InterPro" id="IPR045315">
    <property type="entry name" value="Mtm1-like"/>
</dbReference>
<evidence type="ECO:0000256" key="9">
    <source>
        <dbReference type="ARBA" id="ARBA00023136"/>
    </source>
</evidence>
<feature type="repeat" description="Solcar" evidence="10">
    <location>
        <begin position="111"/>
        <end position="195"/>
    </location>
</feature>
<reference evidence="14 15" key="1">
    <citation type="submission" date="2017-11" db="EMBL/GenBank/DDBJ databases">
        <title>De novo assembly and phasing of dikaryotic genomes from two isolates of Puccinia coronata f. sp. avenae, the causal agent of oat crown rust.</title>
        <authorList>
            <person name="Miller M.E."/>
            <person name="Zhang Y."/>
            <person name="Omidvar V."/>
            <person name="Sperschneider J."/>
            <person name="Schwessinger B."/>
            <person name="Raley C."/>
            <person name="Palmer J.M."/>
            <person name="Garnica D."/>
            <person name="Upadhyaya N."/>
            <person name="Rathjen J."/>
            <person name="Taylor J.M."/>
            <person name="Park R.F."/>
            <person name="Dodds P.N."/>
            <person name="Hirsch C.D."/>
            <person name="Kianian S.F."/>
            <person name="Figueroa M."/>
        </authorList>
    </citation>
    <scope>NUCLEOTIDE SEQUENCE [LARGE SCALE GENOMIC DNA]</scope>
    <source>
        <strain evidence="14">12NC29</strain>
    </source>
</reference>
<evidence type="ECO:0000256" key="10">
    <source>
        <dbReference type="PROSITE-ProRule" id="PRU00282"/>
    </source>
</evidence>
<sequence>MKAVLLTFPPPPNPASRTTIPISLNLPPTNCPAHLCLLVEPVDPTVHAPRVKVWISPPCLPRPPTIPKVLNASPSKPPTSETPAGLIIISQTIFRPNSIGVQKPSSVASGAPQSTFGVLAIFELLMGNYLFNPDALSQVYASHPSPSSPGLLATLLQIVRLEGITLLWQGIAPTLMISNPAQAIYMLGYDSLCSAFFDLVPMTSRDAPASASLPAVQLILLVSGVLSCLFVVVLFSPLELILTRLQSTPRVRPQTVRLAPSISRKRSAEWNCRIFTFSIGKGLQAGMGIAITINAGSPPDTGGGAQNTAKKSHEDPFGSPTSSAELPPLPTRPGSSTAKNSTPHANDIPAPTPASDPKVDPAKPTNSSVVRQICAMGFDCKAVIQVLKQDNRDMDRALIPLLAPWGRGRRRRSTAHDSEIGGGRGAAEGSTEFICGAPSDPFLHTPSEL</sequence>
<feature type="compositionally biased region" description="Polar residues" evidence="12">
    <location>
        <begin position="333"/>
        <end position="344"/>
    </location>
</feature>
<dbReference type="GO" id="GO:0005743">
    <property type="term" value="C:mitochondrial inner membrane"/>
    <property type="evidence" value="ECO:0007669"/>
    <property type="project" value="UniProtKB-SubCell"/>
</dbReference>
<dbReference type="PANTHER" id="PTHR45760">
    <property type="entry name" value="FI19922P1-RELATED"/>
    <property type="match status" value="1"/>
</dbReference>
<evidence type="ECO:0000256" key="3">
    <source>
        <dbReference type="ARBA" id="ARBA00022448"/>
    </source>
</evidence>
<organism evidence="14 15">
    <name type="scientific">Puccinia coronata f. sp. avenae</name>
    <dbReference type="NCBI Taxonomy" id="200324"/>
    <lineage>
        <taxon>Eukaryota</taxon>
        <taxon>Fungi</taxon>
        <taxon>Dikarya</taxon>
        <taxon>Basidiomycota</taxon>
        <taxon>Pucciniomycotina</taxon>
        <taxon>Pucciniomycetes</taxon>
        <taxon>Pucciniales</taxon>
        <taxon>Pucciniaceae</taxon>
        <taxon>Puccinia</taxon>
    </lineage>
</organism>
<keyword evidence="15" id="KW-1185">Reference proteome</keyword>
<dbReference type="PROSITE" id="PS50920">
    <property type="entry name" value="SOLCAR"/>
    <property type="match status" value="1"/>
</dbReference>
<gene>
    <name evidence="14" type="ORF">PCANC_19258</name>
</gene>
<keyword evidence="8" id="KW-0496">Mitochondrion</keyword>
<dbReference type="InterPro" id="IPR023395">
    <property type="entry name" value="MCP_dom_sf"/>
</dbReference>
<evidence type="ECO:0000259" key="13">
    <source>
        <dbReference type="PROSITE" id="PS50030"/>
    </source>
</evidence>
<dbReference type="EMBL" id="PGCJ01000238">
    <property type="protein sequence ID" value="PLW36498.1"/>
    <property type="molecule type" value="Genomic_DNA"/>
</dbReference>
<keyword evidence="5" id="KW-0677">Repeat</keyword>
<feature type="region of interest" description="Disordered" evidence="12">
    <location>
        <begin position="410"/>
        <end position="449"/>
    </location>
</feature>
<protein>
    <recommendedName>
        <fullName evidence="13">UBA domain-containing protein</fullName>
    </recommendedName>
</protein>
<keyword evidence="3 11" id="KW-0813">Transport</keyword>
<dbReference type="Gene3D" id="1.50.40.10">
    <property type="entry name" value="Mitochondrial carrier domain"/>
    <property type="match status" value="1"/>
</dbReference>
<comment type="subcellular location">
    <subcellularLocation>
        <location evidence="1">Mitochondrion inner membrane</location>
        <topology evidence="1">Multi-pass membrane protein</topology>
    </subcellularLocation>
</comment>
<evidence type="ECO:0000256" key="2">
    <source>
        <dbReference type="ARBA" id="ARBA00006375"/>
    </source>
</evidence>
<dbReference type="Pfam" id="PF00153">
    <property type="entry name" value="Mito_carr"/>
    <property type="match status" value="1"/>
</dbReference>
<keyword evidence="9 10" id="KW-0472">Membrane</keyword>
<dbReference type="Proteomes" id="UP000235388">
    <property type="component" value="Unassembled WGS sequence"/>
</dbReference>